<dbReference type="STRING" id="1765655.AMR74_12600"/>
<dbReference type="PATRIC" id="fig|1705389.3.peg.1416"/>
<dbReference type="Pfam" id="PF23954">
    <property type="entry name" value="DUF7283"/>
    <property type="match status" value="1"/>
</dbReference>
<dbReference type="EMBL" id="LIST01000005">
    <property type="protein sequence ID" value="KOX95774.1"/>
    <property type="molecule type" value="Genomic_DNA"/>
</dbReference>
<reference evidence="1 2" key="1">
    <citation type="submission" date="2015-08" db="EMBL/GenBank/DDBJ databases">
        <title>Genomes of Isolates from Cabo Rojo, PR.</title>
        <authorList>
            <person name="Sanchez-Nieves R.L."/>
            <person name="Montalvo-Rodriguez R."/>
        </authorList>
    </citation>
    <scope>NUCLEOTIDE SEQUENCE [LARGE SCALE GENOMIC DNA]</scope>
    <source>
        <strain evidence="1 2">5</strain>
    </source>
</reference>
<sequence length="166" mass="16999">MLETHLDATYAWLGLAVVSVADVGVAAAFPASPPPDADGVARTVDSVADGEYPATAEHGVAADRIRLTAGAVSLGDDRGTARATLDAPRITPVVRPTAGVAPAAVTDARLRRVLDGAPPDAAFDDPAAFAAAAERARAADATWTPAPERITVRRVHYGDVRVTLVG</sequence>
<dbReference type="Proteomes" id="UP000037747">
    <property type="component" value="Unassembled WGS sequence"/>
</dbReference>
<dbReference type="OrthoDB" id="157493at2157"/>
<evidence type="ECO:0000313" key="2">
    <source>
        <dbReference type="Proteomes" id="UP000037747"/>
    </source>
</evidence>
<comment type="caution">
    <text evidence="1">The sequence shown here is derived from an EMBL/GenBank/DDBJ whole genome shotgun (WGS) entry which is preliminary data.</text>
</comment>
<keyword evidence="2" id="KW-1185">Reference proteome</keyword>
<protein>
    <submittedName>
        <fullName evidence="1">Uncharacterized protein</fullName>
    </submittedName>
</protein>
<dbReference type="RefSeq" id="WP_053772415.1">
    <property type="nucleotide sequence ID" value="NZ_LIST01000005.1"/>
</dbReference>
<dbReference type="InterPro" id="IPR055707">
    <property type="entry name" value="DUF7283"/>
</dbReference>
<accession>A0A0N0BQR3</accession>
<proteinExistence type="predicted"/>
<dbReference type="AlphaFoldDB" id="A0A0N0BQR3"/>
<evidence type="ECO:0000313" key="1">
    <source>
        <dbReference type="EMBL" id="KOX95774.1"/>
    </source>
</evidence>
<name>A0A0N0BQR3_9EURY</name>
<gene>
    <name evidence="1" type="ORF">AMR74_12600</name>
</gene>
<organism evidence="1 2">
    <name type="scientific">Halorubrum tropicale</name>
    <dbReference type="NCBI Taxonomy" id="1765655"/>
    <lineage>
        <taxon>Archaea</taxon>
        <taxon>Methanobacteriati</taxon>
        <taxon>Methanobacteriota</taxon>
        <taxon>Stenosarchaea group</taxon>
        <taxon>Halobacteria</taxon>
        <taxon>Halobacteriales</taxon>
        <taxon>Haloferacaceae</taxon>
        <taxon>Halorubrum</taxon>
    </lineage>
</organism>